<organism evidence="1 2">
    <name type="scientific">Characodon lateralis</name>
    <dbReference type="NCBI Taxonomy" id="208331"/>
    <lineage>
        <taxon>Eukaryota</taxon>
        <taxon>Metazoa</taxon>
        <taxon>Chordata</taxon>
        <taxon>Craniata</taxon>
        <taxon>Vertebrata</taxon>
        <taxon>Euteleostomi</taxon>
        <taxon>Actinopterygii</taxon>
        <taxon>Neopterygii</taxon>
        <taxon>Teleostei</taxon>
        <taxon>Neoteleostei</taxon>
        <taxon>Acanthomorphata</taxon>
        <taxon>Ovalentaria</taxon>
        <taxon>Atherinomorphae</taxon>
        <taxon>Cyprinodontiformes</taxon>
        <taxon>Goodeidae</taxon>
        <taxon>Characodon</taxon>
    </lineage>
</organism>
<gene>
    <name evidence="1" type="ORF">CHARACLAT_028451</name>
</gene>
<sequence>MTFIHLKPKPPQDSTGSVYLVPVAVGHPLLDVHGQHLAAERQALGLLDHLLVRRHCVVSHDDVTLANKHPAHHFTARQQLNLLFTLDQMTGSGTRKPHQFGVDLGVRM</sequence>
<reference evidence="1 2" key="1">
    <citation type="submission" date="2021-06" db="EMBL/GenBank/DDBJ databases">
        <authorList>
            <person name="Palmer J.M."/>
        </authorList>
    </citation>
    <scope>NUCLEOTIDE SEQUENCE [LARGE SCALE GENOMIC DNA]</scope>
    <source>
        <strain evidence="1 2">CL_MEX2019</strain>
        <tissue evidence="1">Muscle</tissue>
    </source>
</reference>
<dbReference type="Proteomes" id="UP001352852">
    <property type="component" value="Unassembled WGS sequence"/>
</dbReference>
<dbReference type="EMBL" id="JAHUTJ010011987">
    <property type="protein sequence ID" value="MED6268995.1"/>
    <property type="molecule type" value="Genomic_DNA"/>
</dbReference>
<accession>A0ABU7D4E9</accession>
<keyword evidence="2" id="KW-1185">Reference proteome</keyword>
<name>A0ABU7D4E9_9TELE</name>
<evidence type="ECO:0000313" key="1">
    <source>
        <dbReference type="EMBL" id="MED6268995.1"/>
    </source>
</evidence>
<protein>
    <submittedName>
        <fullName evidence="1">Uncharacterized protein</fullName>
    </submittedName>
</protein>
<proteinExistence type="predicted"/>
<evidence type="ECO:0000313" key="2">
    <source>
        <dbReference type="Proteomes" id="UP001352852"/>
    </source>
</evidence>
<comment type="caution">
    <text evidence="1">The sequence shown here is derived from an EMBL/GenBank/DDBJ whole genome shotgun (WGS) entry which is preliminary data.</text>
</comment>